<keyword evidence="2" id="KW-0547">Nucleotide-binding</keyword>
<dbReference type="GO" id="GO:0005886">
    <property type="term" value="C:plasma membrane"/>
    <property type="evidence" value="ECO:0007669"/>
    <property type="project" value="TreeGrafter"/>
</dbReference>
<dbReference type="InterPro" id="IPR017871">
    <property type="entry name" value="ABC_transporter-like_CS"/>
</dbReference>
<dbReference type="Gene3D" id="3.40.50.300">
    <property type="entry name" value="P-loop containing nucleotide triphosphate hydrolases"/>
    <property type="match status" value="1"/>
</dbReference>
<feature type="domain" description="ABC transporter" evidence="4">
    <location>
        <begin position="6"/>
        <end position="253"/>
    </location>
</feature>
<dbReference type="AlphaFoldDB" id="A0A6M1LE43"/>
<evidence type="ECO:0000256" key="1">
    <source>
        <dbReference type="ARBA" id="ARBA00022448"/>
    </source>
</evidence>
<comment type="caution">
    <text evidence="5">The sequence shown here is derived from an EMBL/GenBank/DDBJ whole genome shotgun (WGS) entry which is preliminary data.</text>
</comment>
<dbReference type="Pfam" id="PF12399">
    <property type="entry name" value="BCA_ABC_TP_C"/>
    <property type="match status" value="1"/>
</dbReference>
<dbReference type="Pfam" id="PF00005">
    <property type="entry name" value="ABC_tran"/>
    <property type="match status" value="1"/>
</dbReference>
<keyword evidence="3 5" id="KW-0067">ATP-binding</keyword>
<organism evidence="5 6">
    <name type="scientific">Falsiroseomonas algicola</name>
    <dbReference type="NCBI Taxonomy" id="2716930"/>
    <lineage>
        <taxon>Bacteria</taxon>
        <taxon>Pseudomonadati</taxon>
        <taxon>Pseudomonadota</taxon>
        <taxon>Alphaproteobacteria</taxon>
        <taxon>Acetobacterales</taxon>
        <taxon>Roseomonadaceae</taxon>
        <taxon>Falsiroseomonas</taxon>
    </lineage>
</organism>
<sequence length="258" mass="27546">MTGSILEVRGLARRFGGVVALAGLDLTVRRGTVTALIGPNGAGKSTAFQCISGVIKPDSGTVRFEGQDITGWRPDRITGAGLVRSFQIARGIPRLTVLENLLLYGQAQPGESVLTAFLGTAAQKRREEALREKARAIAGRLNLARVLDNPAAALSGGQKKLMEIGRALMADPKLLILDEPVAGVNPTLSAEIATHIAHLRDEGMTVLIVEHHMDFVASLCDPVIVMAEGRPLMEGSFEQVANDPRVQEAYMGRRAVHA</sequence>
<dbReference type="EMBL" id="JAAIKB010000001">
    <property type="protein sequence ID" value="NGM18565.1"/>
    <property type="molecule type" value="Genomic_DNA"/>
</dbReference>
<evidence type="ECO:0000313" key="6">
    <source>
        <dbReference type="Proteomes" id="UP000475385"/>
    </source>
</evidence>
<dbReference type="SUPFAM" id="SSF52540">
    <property type="entry name" value="P-loop containing nucleoside triphosphate hydrolases"/>
    <property type="match status" value="1"/>
</dbReference>
<dbReference type="Proteomes" id="UP000475385">
    <property type="component" value="Unassembled WGS sequence"/>
</dbReference>
<dbReference type="PANTHER" id="PTHR45772:SF9">
    <property type="entry name" value="CONSERVED COMPONENT OF ABC TRANSPORTER FOR NATURAL AMINO ACIDS"/>
    <property type="match status" value="1"/>
</dbReference>
<dbReference type="InterPro" id="IPR003439">
    <property type="entry name" value="ABC_transporter-like_ATP-bd"/>
</dbReference>
<keyword evidence="6" id="KW-1185">Reference proteome</keyword>
<dbReference type="InterPro" id="IPR027417">
    <property type="entry name" value="P-loop_NTPase"/>
</dbReference>
<dbReference type="InterPro" id="IPR003593">
    <property type="entry name" value="AAA+_ATPase"/>
</dbReference>
<evidence type="ECO:0000256" key="2">
    <source>
        <dbReference type="ARBA" id="ARBA00022741"/>
    </source>
</evidence>
<protein>
    <submittedName>
        <fullName evidence="5">ABC transporter ATP-binding protein</fullName>
    </submittedName>
</protein>
<dbReference type="PROSITE" id="PS00211">
    <property type="entry name" value="ABC_TRANSPORTER_1"/>
    <property type="match status" value="1"/>
</dbReference>
<dbReference type="CDD" id="cd03219">
    <property type="entry name" value="ABC_Mj1267_LivG_branched"/>
    <property type="match status" value="1"/>
</dbReference>
<dbReference type="PANTHER" id="PTHR45772">
    <property type="entry name" value="CONSERVED COMPONENT OF ABC TRANSPORTER FOR NATURAL AMINO ACIDS-RELATED"/>
    <property type="match status" value="1"/>
</dbReference>
<gene>
    <name evidence="5" type="ORF">G3576_00970</name>
</gene>
<proteinExistence type="predicted"/>
<dbReference type="InterPro" id="IPR032823">
    <property type="entry name" value="BCA_ABC_TP_C"/>
</dbReference>
<dbReference type="PROSITE" id="PS50893">
    <property type="entry name" value="ABC_TRANSPORTER_2"/>
    <property type="match status" value="1"/>
</dbReference>
<evidence type="ECO:0000259" key="4">
    <source>
        <dbReference type="PROSITE" id="PS50893"/>
    </source>
</evidence>
<keyword evidence="1" id="KW-0813">Transport</keyword>
<dbReference type="RefSeq" id="WP_164692451.1">
    <property type="nucleotide sequence ID" value="NZ_JAAIKB010000001.1"/>
</dbReference>
<dbReference type="SMART" id="SM00382">
    <property type="entry name" value="AAA"/>
    <property type="match status" value="1"/>
</dbReference>
<dbReference type="GO" id="GO:0016887">
    <property type="term" value="F:ATP hydrolysis activity"/>
    <property type="evidence" value="ECO:0007669"/>
    <property type="project" value="InterPro"/>
</dbReference>
<evidence type="ECO:0000256" key="3">
    <source>
        <dbReference type="ARBA" id="ARBA00022840"/>
    </source>
</evidence>
<dbReference type="InterPro" id="IPR051120">
    <property type="entry name" value="ABC_AA/LPS_Transport"/>
</dbReference>
<name>A0A6M1LE43_9PROT</name>
<evidence type="ECO:0000313" key="5">
    <source>
        <dbReference type="EMBL" id="NGM18565.1"/>
    </source>
</evidence>
<accession>A0A6M1LE43</accession>
<dbReference type="GO" id="GO:0005524">
    <property type="term" value="F:ATP binding"/>
    <property type="evidence" value="ECO:0007669"/>
    <property type="project" value="UniProtKB-KW"/>
</dbReference>
<dbReference type="FunFam" id="3.40.50.300:FF:000421">
    <property type="entry name" value="Branched-chain amino acid ABC transporter ATP-binding protein"/>
    <property type="match status" value="1"/>
</dbReference>
<reference evidence="5 6" key="1">
    <citation type="submission" date="2020-03" db="EMBL/GenBank/DDBJ databases">
        <title>Roseomonas stagni sp. nov., isolated from pond water in Japan.</title>
        <authorList>
            <person name="Furuhata K."/>
            <person name="Miyamoto H."/>
            <person name="Goto K."/>
        </authorList>
    </citation>
    <scope>NUCLEOTIDE SEQUENCE [LARGE SCALE GENOMIC DNA]</scope>
    <source>
        <strain evidence="5 6">PeD5</strain>
    </source>
</reference>